<dbReference type="Gene3D" id="3.40.50.720">
    <property type="entry name" value="NAD(P)-binding Rossmann-like Domain"/>
    <property type="match status" value="1"/>
</dbReference>
<dbReference type="SUPFAM" id="SSF51735">
    <property type="entry name" value="NAD(P)-binding Rossmann-fold domains"/>
    <property type="match status" value="1"/>
</dbReference>
<gene>
    <name evidence="2" type="ORF">C0175_04740</name>
</gene>
<evidence type="ECO:0000313" key="3">
    <source>
        <dbReference type="Proteomes" id="UP000236910"/>
    </source>
</evidence>
<sequence>MKISFIGTGTMATAMIKSIIDAGIFVPQDIMGSFHREKKAQEVKETLHINTTTSNTEA</sequence>
<evidence type="ECO:0000259" key="1">
    <source>
        <dbReference type="Pfam" id="PF03807"/>
    </source>
</evidence>
<organism evidence="2 3">
    <name type="scientific">Caldisericum exile</name>
    <dbReference type="NCBI Taxonomy" id="693075"/>
    <lineage>
        <taxon>Bacteria</taxon>
        <taxon>Pseudomonadati</taxon>
        <taxon>Caldisericota/Cryosericota group</taxon>
        <taxon>Caldisericota</taxon>
        <taxon>Caldisericia</taxon>
        <taxon>Caldisericales</taxon>
        <taxon>Caldisericaceae</taxon>
        <taxon>Caldisericum</taxon>
    </lineage>
</organism>
<dbReference type="InterPro" id="IPR036291">
    <property type="entry name" value="NAD(P)-bd_dom_sf"/>
</dbReference>
<comment type="caution">
    <text evidence="2">The sequence shown here is derived from an EMBL/GenBank/DDBJ whole genome shotgun (WGS) entry which is preliminary data.</text>
</comment>
<dbReference type="Proteomes" id="UP000236910">
    <property type="component" value="Unassembled WGS sequence"/>
</dbReference>
<name>A0A2J6X5E6_9BACT</name>
<feature type="non-terminal residue" evidence="2">
    <location>
        <position position="58"/>
    </location>
</feature>
<reference evidence="2 3" key="1">
    <citation type="submission" date="2018-01" db="EMBL/GenBank/DDBJ databases">
        <title>Metagenomic assembled genomes from two thermal pools in the Uzon Caldera, Kamchatka, Russia.</title>
        <authorList>
            <person name="Wilkins L."/>
            <person name="Ettinger C."/>
        </authorList>
    </citation>
    <scope>NUCLEOTIDE SEQUENCE [LARGE SCALE GENOMIC DNA]</scope>
    <source>
        <strain evidence="2">ARK-10</strain>
    </source>
</reference>
<dbReference type="EMBL" id="PNIX01000280">
    <property type="protein sequence ID" value="PMP81807.1"/>
    <property type="molecule type" value="Genomic_DNA"/>
</dbReference>
<feature type="domain" description="Pyrroline-5-carboxylate reductase catalytic N-terminal" evidence="1">
    <location>
        <begin position="2"/>
        <end position="58"/>
    </location>
</feature>
<dbReference type="Pfam" id="PF03807">
    <property type="entry name" value="F420_oxidored"/>
    <property type="match status" value="1"/>
</dbReference>
<protein>
    <submittedName>
        <fullName evidence="2">Pyrroline-5-carboxylate reductase</fullName>
    </submittedName>
</protein>
<proteinExistence type="predicted"/>
<evidence type="ECO:0000313" key="2">
    <source>
        <dbReference type="EMBL" id="PMP81807.1"/>
    </source>
</evidence>
<accession>A0A2J6X5E6</accession>
<dbReference type="AlphaFoldDB" id="A0A2J6X5E6"/>
<dbReference type="InterPro" id="IPR028939">
    <property type="entry name" value="P5C_Rdtase_cat_N"/>
</dbReference>